<dbReference type="PANTHER" id="PTHR31827">
    <property type="entry name" value="EMB|CAB89363.1"/>
    <property type="match status" value="1"/>
</dbReference>
<keyword evidence="4" id="KW-1185">Reference proteome</keyword>
<evidence type="ECO:0000256" key="1">
    <source>
        <dbReference type="SAM" id="MobiDB-lite"/>
    </source>
</evidence>
<dbReference type="Pfam" id="PF24906">
    <property type="entry name" value="Zf_WRKY19"/>
    <property type="match status" value="2"/>
</dbReference>
<organism evidence="3 4">
    <name type="scientific">Hyaloperonospora brassicae</name>
    <name type="common">Brassica downy mildew</name>
    <name type="synonym">Peronospora brassicae</name>
    <dbReference type="NCBI Taxonomy" id="162125"/>
    <lineage>
        <taxon>Eukaryota</taxon>
        <taxon>Sar</taxon>
        <taxon>Stramenopiles</taxon>
        <taxon>Oomycota</taxon>
        <taxon>Peronosporomycetes</taxon>
        <taxon>Peronosporales</taxon>
        <taxon>Peronosporaceae</taxon>
        <taxon>Hyaloperonospora</taxon>
    </lineage>
</organism>
<name>A0AAV0TTL9_HYABA</name>
<sequence>MVIALMTPPHAWPTTQANSVLLAEQTSDWRKRQLQSSCSPAVVRSHTSTTIATSPCLPSLGNISPANTTTTARFPVLRTPNVLNPLKLEYCSFRGCANFSKMQGYCHDHIHGQPAPHSNQTSFVPPNTNPHQHLPGLGLPSPGTTQLPYLPALQTVVPTQTQVAPQGRPSLGVSGYPSYSSPLYTPTPAPPPTKRSPMFAEQTTYLSAPVTKRPRVVASPALSTAGMGSYRPITQCRREGCHKDARRKGLCMEHGGRHFCKMTGCQKCAHRGGFCISHGGGRRCAVANCAKSAQSGGICYSHGGGKRCGTAGCTHAARSGGFCIKHGKQQQQQQPPQQPLKRRVSRW</sequence>
<reference evidence="3" key="1">
    <citation type="submission" date="2022-12" db="EMBL/GenBank/DDBJ databases">
        <authorList>
            <person name="Webb A."/>
        </authorList>
    </citation>
    <scope>NUCLEOTIDE SEQUENCE</scope>
    <source>
        <strain evidence="3">Hp1</strain>
    </source>
</reference>
<feature type="domain" description="WRKY19-like zinc finger" evidence="2">
    <location>
        <begin position="281"/>
        <end position="304"/>
    </location>
</feature>
<evidence type="ECO:0000313" key="3">
    <source>
        <dbReference type="EMBL" id="CAI5725610.1"/>
    </source>
</evidence>
<comment type="caution">
    <text evidence="3">The sequence shown here is derived from an EMBL/GenBank/DDBJ whole genome shotgun (WGS) entry which is preliminary data.</text>
</comment>
<feature type="region of interest" description="Disordered" evidence="1">
    <location>
        <begin position="327"/>
        <end position="347"/>
    </location>
</feature>
<evidence type="ECO:0000259" key="2">
    <source>
        <dbReference type="Pfam" id="PF24906"/>
    </source>
</evidence>
<feature type="domain" description="WRKY19-like zinc finger" evidence="2">
    <location>
        <begin position="305"/>
        <end position="327"/>
    </location>
</feature>
<dbReference type="EMBL" id="CANTFL010000608">
    <property type="protein sequence ID" value="CAI5725610.1"/>
    <property type="molecule type" value="Genomic_DNA"/>
</dbReference>
<evidence type="ECO:0000313" key="4">
    <source>
        <dbReference type="Proteomes" id="UP001162031"/>
    </source>
</evidence>
<proteinExistence type="predicted"/>
<dbReference type="AlphaFoldDB" id="A0AAV0TTL9"/>
<dbReference type="Proteomes" id="UP001162031">
    <property type="component" value="Unassembled WGS sequence"/>
</dbReference>
<protein>
    <recommendedName>
        <fullName evidence="2">WRKY19-like zinc finger domain-containing protein</fullName>
    </recommendedName>
</protein>
<gene>
    <name evidence="3" type="ORF">HBR001_LOCUS3644</name>
</gene>
<dbReference type="PANTHER" id="PTHR31827:SF1">
    <property type="entry name" value="EMB|CAB89363.1"/>
    <property type="match status" value="1"/>
</dbReference>
<accession>A0AAV0TTL9</accession>
<dbReference type="InterPro" id="IPR056866">
    <property type="entry name" value="Znf_WRKY19"/>
</dbReference>